<reference evidence="2 3" key="1">
    <citation type="journal article" date="2010" name="Stand. Genomic Sci.">
        <title>Complete genome sequence of Vulcanisaeta distributa type strain (IC-017).</title>
        <authorList>
            <person name="Mavromatis K."/>
            <person name="Sikorski J."/>
            <person name="Pabst E."/>
            <person name="Teshima H."/>
            <person name="Lapidus A."/>
            <person name="Lucas S."/>
            <person name="Nolan M."/>
            <person name="Glavina Del Rio T."/>
            <person name="Cheng J.F."/>
            <person name="Bruce D."/>
            <person name="Goodwin L."/>
            <person name="Pitluck S."/>
            <person name="Liolios K."/>
            <person name="Ivanova N."/>
            <person name="Mikhailova N."/>
            <person name="Pati A."/>
            <person name="Chen A."/>
            <person name="Palaniappan K."/>
            <person name="Land M."/>
            <person name="Hauser L."/>
            <person name="Chang Y.J."/>
            <person name="Jeffries C.D."/>
            <person name="Rohde M."/>
            <person name="Spring S."/>
            <person name="Goker M."/>
            <person name="Wirth R."/>
            <person name="Woyke T."/>
            <person name="Bristow J."/>
            <person name="Eisen J.A."/>
            <person name="Markowitz V."/>
            <person name="Hugenholtz P."/>
            <person name="Klenk H.P."/>
            <person name="Kyrpides N.C."/>
        </authorList>
    </citation>
    <scope>NUCLEOTIDE SEQUENCE [LARGE SCALE GENOMIC DNA]</scope>
    <source>
        <strain evidence="3">DSM 14429 / JCM 11212 / NBRC 100878 / IC-017</strain>
    </source>
</reference>
<dbReference type="EMBL" id="CP002100">
    <property type="protein sequence ID" value="ADN51190.1"/>
    <property type="molecule type" value="Genomic_DNA"/>
</dbReference>
<dbReference type="eggNOG" id="arCOG04264">
    <property type="taxonomic scope" value="Archaea"/>
</dbReference>
<sequence length="171" mass="19395">MVGLGYSQFFISDIFLKYLVNKSMSMSSAPDLELMTFNGVKELLNYVNNQISDLERRIKDIEGMMSELKVKADKYMALMKMIEEIVGKGQQLPLSTAIELTGLKIIFDPRPIDEYETLDESRKAMADRLAALTRVKDVLDVIISKLGDKADVPILVELKMGIPVKIIFRSW</sequence>
<evidence type="ECO:0000313" key="2">
    <source>
        <dbReference type="EMBL" id="ADN51190.1"/>
    </source>
</evidence>
<evidence type="ECO:0000313" key="3">
    <source>
        <dbReference type="Proteomes" id="UP000006681"/>
    </source>
</evidence>
<feature type="coiled-coil region" evidence="1">
    <location>
        <begin position="44"/>
        <end position="71"/>
    </location>
</feature>
<reference evidence="3" key="2">
    <citation type="journal article" date="2010" name="Stand. Genomic Sci.">
        <title>Complete genome sequence of Vulcanisaeta distributa type strain (IC-017T).</title>
        <authorList>
            <person name="Mavromatis K."/>
            <person name="Sikorski J."/>
            <person name="Pabst E."/>
            <person name="Teshima H."/>
            <person name="Lapidus A."/>
            <person name="Lucas S."/>
            <person name="Nolan M."/>
            <person name="Glavina Del Rio T."/>
            <person name="Cheng J."/>
            <person name="Bruce D."/>
            <person name="Goodwin L."/>
            <person name="Pitluck S."/>
            <person name="Liolios K."/>
            <person name="Ivanova N."/>
            <person name="Mikhailova N."/>
            <person name="Pati A."/>
            <person name="Chen A."/>
            <person name="Palaniappan K."/>
            <person name="Land M."/>
            <person name="Hauser L."/>
            <person name="Chang Y."/>
            <person name="Jeffries C."/>
            <person name="Rohde M."/>
            <person name="Spring S."/>
            <person name="Goker M."/>
            <person name="Wirth R."/>
            <person name="Woyke T."/>
            <person name="Bristow J."/>
            <person name="Eisen J."/>
            <person name="Markowitz V."/>
            <person name="Hugenholtz P."/>
            <person name="Klenk H."/>
            <person name="Kyrpides N."/>
        </authorList>
    </citation>
    <scope>NUCLEOTIDE SEQUENCE [LARGE SCALE GENOMIC DNA]</scope>
    <source>
        <strain evidence="3">DSM 14429 / JCM 11212 / NBRC 100878 / IC-017</strain>
    </source>
</reference>
<keyword evidence="1" id="KW-0175">Coiled coil</keyword>
<dbReference type="Proteomes" id="UP000006681">
    <property type="component" value="Chromosome"/>
</dbReference>
<keyword evidence="3" id="KW-1185">Reference proteome</keyword>
<organism evidence="2 3">
    <name type="scientific">Vulcanisaeta distributa (strain DSM 14429 / JCM 11212 / NBRC 100878 / IC-017)</name>
    <dbReference type="NCBI Taxonomy" id="572478"/>
    <lineage>
        <taxon>Archaea</taxon>
        <taxon>Thermoproteota</taxon>
        <taxon>Thermoprotei</taxon>
        <taxon>Thermoproteales</taxon>
        <taxon>Thermoproteaceae</taxon>
        <taxon>Vulcanisaeta</taxon>
    </lineage>
</organism>
<proteinExistence type="predicted"/>
<protein>
    <submittedName>
        <fullName evidence="2">Uncharacterized protein</fullName>
    </submittedName>
</protein>
<evidence type="ECO:0000256" key="1">
    <source>
        <dbReference type="SAM" id="Coils"/>
    </source>
</evidence>
<dbReference type="KEGG" id="vdi:Vdis_1818"/>
<accession>E1QUZ9</accession>
<dbReference type="STRING" id="572478.Vdis_1818"/>
<name>E1QUZ9_VULDI</name>
<dbReference type="AlphaFoldDB" id="E1QUZ9"/>
<gene>
    <name evidence="2" type="ordered locus">Vdis_1818</name>
</gene>
<dbReference type="HOGENOM" id="CLU_1559574_0_0_2"/>